<evidence type="ECO:0000256" key="4">
    <source>
        <dbReference type="SAM" id="SignalP"/>
    </source>
</evidence>
<dbReference type="EMBL" id="JAGXEW010000039">
    <property type="protein sequence ID" value="KAK1153811.1"/>
    <property type="molecule type" value="Genomic_DNA"/>
</dbReference>
<sequence>MCLLKCSLFIVILLNSAFHSLLVNSVQCSGNATSIVLAQRWAKTECKDPNVKGNPACNSKQWTLHGLWPDNVKVIDAVPLSEDFFNKSEDYENIMRTEWTFLGKADQNNYINKTKEFWNHEWMKHGYCARDFIGSVDPKTYFQRALELYRGKNLLRILKDGNVKADDNATYRKHKIIDAVLDIEHFRPIVNCRKVGNRYYLSEIHLCFNQNLQPVDCITRGGDVCPDKADITYPLT</sequence>
<dbReference type="Proteomes" id="UP001230051">
    <property type="component" value="Unassembled WGS sequence"/>
</dbReference>
<comment type="similarity">
    <text evidence="2 3">Belongs to the RNase T2 family.</text>
</comment>
<feature type="chain" id="PRO_5042182171" evidence="4">
    <location>
        <begin position="29"/>
        <end position="236"/>
    </location>
</feature>
<dbReference type="PROSITE" id="PS00530">
    <property type="entry name" value="RNASE_T2_1"/>
    <property type="match status" value="1"/>
</dbReference>
<feature type="signal peptide" evidence="4">
    <location>
        <begin position="1"/>
        <end position="28"/>
    </location>
</feature>
<evidence type="ECO:0000313" key="6">
    <source>
        <dbReference type="Proteomes" id="UP001230051"/>
    </source>
</evidence>
<protein>
    <submittedName>
        <fullName evidence="5">Ribonuclease T2-like</fullName>
    </submittedName>
</protein>
<dbReference type="PANTHER" id="PTHR11240">
    <property type="entry name" value="RIBONUCLEASE T2"/>
    <property type="match status" value="1"/>
</dbReference>
<dbReference type="PROSITE" id="PS00531">
    <property type="entry name" value="RNASE_T2_2"/>
    <property type="match status" value="1"/>
</dbReference>
<keyword evidence="4" id="KW-0732">Signal</keyword>
<proteinExistence type="inferred from homology"/>
<dbReference type="GO" id="GO:0043202">
    <property type="term" value="C:lysosomal lumen"/>
    <property type="evidence" value="ECO:0007669"/>
    <property type="project" value="UniProtKB-SubCell"/>
</dbReference>
<organism evidence="5 6">
    <name type="scientific">Acipenser oxyrinchus oxyrinchus</name>
    <dbReference type="NCBI Taxonomy" id="40147"/>
    <lineage>
        <taxon>Eukaryota</taxon>
        <taxon>Metazoa</taxon>
        <taxon>Chordata</taxon>
        <taxon>Craniata</taxon>
        <taxon>Vertebrata</taxon>
        <taxon>Euteleostomi</taxon>
        <taxon>Actinopterygii</taxon>
        <taxon>Chondrostei</taxon>
        <taxon>Acipenseriformes</taxon>
        <taxon>Acipenseridae</taxon>
        <taxon>Acipenser</taxon>
    </lineage>
</organism>
<keyword evidence="6" id="KW-1185">Reference proteome</keyword>
<dbReference type="InterPro" id="IPR036430">
    <property type="entry name" value="RNase_T2-like_sf"/>
</dbReference>
<evidence type="ECO:0000256" key="3">
    <source>
        <dbReference type="RuleBase" id="RU004328"/>
    </source>
</evidence>
<evidence type="ECO:0000256" key="2">
    <source>
        <dbReference type="ARBA" id="ARBA00007469"/>
    </source>
</evidence>
<evidence type="ECO:0000313" key="5">
    <source>
        <dbReference type="EMBL" id="KAK1153811.1"/>
    </source>
</evidence>
<dbReference type="PANTHER" id="PTHR11240:SF22">
    <property type="entry name" value="RIBONUCLEASE T2"/>
    <property type="match status" value="1"/>
</dbReference>
<dbReference type="Pfam" id="PF00445">
    <property type="entry name" value="Ribonuclease_T2"/>
    <property type="match status" value="1"/>
</dbReference>
<evidence type="ECO:0000256" key="1">
    <source>
        <dbReference type="ARBA" id="ARBA00004227"/>
    </source>
</evidence>
<dbReference type="GO" id="GO:0033897">
    <property type="term" value="F:ribonuclease T2 activity"/>
    <property type="evidence" value="ECO:0007669"/>
    <property type="project" value="InterPro"/>
</dbReference>
<dbReference type="GO" id="GO:0006401">
    <property type="term" value="P:RNA catabolic process"/>
    <property type="evidence" value="ECO:0007669"/>
    <property type="project" value="TreeGrafter"/>
</dbReference>
<dbReference type="GO" id="GO:0003723">
    <property type="term" value="F:RNA binding"/>
    <property type="evidence" value="ECO:0007669"/>
    <property type="project" value="InterPro"/>
</dbReference>
<dbReference type="InterPro" id="IPR018188">
    <property type="entry name" value="RNase_T2_His_AS_1"/>
</dbReference>
<dbReference type="InterPro" id="IPR001568">
    <property type="entry name" value="RNase_T2-like"/>
</dbReference>
<gene>
    <name evidence="5" type="primary">rntB</name>
    <name evidence="5" type="ORF">AOXY_G29495</name>
</gene>
<dbReference type="Gene3D" id="3.90.730.10">
    <property type="entry name" value="Ribonuclease T2-like"/>
    <property type="match status" value="1"/>
</dbReference>
<accession>A0AAD8FU03</accession>
<dbReference type="GO" id="GO:0005576">
    <property type="term" value="C:extracellular region"/>
    <property type="evidence" value="ECO:0007669"/>
    <property type="project" value="TreeGrafter"/>
</dbReference>
<dbReference type="CDD" id="cd00374">
    <property type="entry name" value="RNase_T2"/>
    <property type="match status" value="1"/>
</dbReference>
<comment type="subcellular location">
    <subcellularLocation>
        <location evidence="1">Lysosome lumen</location>
    </subcellularLocation>
</comment>
<comment type="caution">
    <text evidence="5">The sequence shown here is derived from an EMBL/GenBank/DDBJ whole genome shotgun (WGS) entry which is preliminary data.</text>
</comment>
<dbReference type="SUPFAM" id="SSF55895">
    <property type="entry name" value="Ribonuclease Rh-like"/>
    <property type="match status" value="1"/>
</dbReference>
<dbReference type="AlphaFoldDB" id="A0AAD8FU03"/>
<reference evidence="5" key="1">
    <citation type="submission" date="2022-02" db="EMBL/GenBank/DDBJ databases">
        <title>Atlantic sturgeon de novo genome assembly.</title>
        <authorList>
            <person name="Stock M."/>
            <person name="Klopp C."/>
            <person name="Guiguen Y."/>
            <person name="Cabau C."/>
            <person name="Parinello H."/>
            <person name="Santidrian Yebra-Pimentel E."/>
            <person name="Kuhl H."/>
            <person name="Dirks R.P."/>
            <person name="Guessner J."/>
            <person name="Wuertz S."/>
            <person name="Du K."/>
            <person name="Schartl M."/>
        </authorList>
    </citation>
    <scope>NUCLEOTIDE SEQUENCE</scope>
    <source>
        <strain evidence="5">STURGEONOMICS-FGT-2020</strain>
        <tissue evidence="5">Whole blood</tissue>
    </source>
</reference>
<dbReference type="InterPro" id="IPR033130">
    <property type="entry name" value="RNase_T2_His_AS_2"/>
</dbReference>
<name>A0AAD8FU03_ACIOX</name>